<dbReference type="RefSeq" id="WP_149761734.1">
    <property type="nucleotide sequence ID" value="NZ_BSPE01000004.1"/>
</dbReference>
<dbReference type="Pfam" id="PF23471">
    <property type="entry name" value="Cap15_TM"/>
    <property type="match status" value="1"/>
</dbReference>
<dbReference type="EMBL" id="FOSL01000012">
    <property type="protein sequence ID" value="SFK76403.1"/>
    <property type="molecule type" value="Genomic_DNA"/>
</dbReference>
<reference evidence="4 5" key="1">
    <citation type="submission" date="2016-10" db="EMBL/GenBank/DDBJ databases">
        <authorList>
            <person name="Varghese N."/>
            <person name="Submissions S."/>
        </authorList>
    </citation>
    <scope>NUCLEOTIDE SEQUENCE [LARGE SCALE GENOMIC DNA]</scope>
    <source>
        <strain evidence="4 5">DSM 21822</strain>
    </source>
</reference>
<evidence type="ECO:0000313" key="5">
    <source>
        <dbReference type="Proteomes" id="UP000323300"/>
    </source>
</evidence>
<gene>
    <name evidence="4" type="ORF">SAMN04488498_11224</name>
</gene>
<feature type="domain" description="CD-NTase-associated protein 15" evidence="2">
    <location>
        <begin position="87"/>
        <end position="207"/>
    </location>
</feature>
<sequence length="208" mass="22903">MLEHEYTVLGGVNRARIGHYVGIISSAVSASVVFVLLSAIDLASKFGISANLPPAVLSLAGAGTVFFALYWILDRFAWKWNGLSKLLKVPDLTGSWDCEGQTINPDGTLGYPWKAKITIVQSWDRIRVRLKTAQSGSNSTSAALICDEADGYRLFYSYKNDPNIGETELRSHRGSAEITFAKDLQSANGEYFNGHGRYTFGRMSLKRL</sequence>
<accession>A0A1I4C6J7</accession>
<dbReference type="InterPro" id="IPR056338">
    <property type="entry name" value="Cap15-like_TM"/>
</dbReference>
<feature type="transmembrane region" description="Helical" evidence="1">
    <location>
        <begin position="20"/>
        <end position="40"/>
    </location>
</feature>
<proteinExistence type="predicted"/>
<protein>
    <submittedName>
        <fullName evidence="4">Uncharacterized protein</fullName>
    </submittedName>
</protein>
<dbReference type="InterPro" id="IPR041208">
    <property type="entry name" value="Cap15"/>
</dbReference>
<organism evidence="4 5">
    <name type="scientific">Neomesorhizobium albiziae</name>
    <dbReference type="NCBI Taxonomy" id="335020"/>
    <lineage>
        <taxon>Bacteria</taxon>
        <taxon>Pseudomonadati</taxon>
        <taxon>Pseudomonadota</taxon>
        <taxon>Alphaproteobacteria</taxon>
        <taxon>Hyphomicrobiales</taxon>
        <taxon>Phyllobacteriaceae</taxon>
        <taxon>Neomesorhizobium</taxon>
    </lineage>
</organism>
<keyword evidence="1" id="KW-0472">Membrane</keyword>
<name>A0A1I4C6J7_9HYPH</name>
<dbReference type="AlphaFoldDB" id="A0A1I4C6J7"/>
<dbReference type="OrthoDB" id="7505004at2"/>
<dbReference type="Proteomes" id="UP000323300">
    <property type="component" value="Unassembled WGS sequence"/>
</dbReference>
<feature type="transmembrane region" description="Helical" evidence="1">
    <location>
        <begin position="52"/>
        <end position="73"/>
    </location>
</feature>
<evidence type="ECO:0000259" key="2">
    <source>
        <dbReference type="Pfam" id="PF18153"/>
    </source>
</evidence>
<evidence type="ECO:0000259" key="3">
    <source>
        <dbReference type="Pfam" id="PF23471"/>
    </source>
</evidence>
<dbReference type="Pfam" id="PF18153">
    <property type="entry name" value="Cap15_CD_rec"/>
    <property type="match status" value="1"/>
</dbReference>
<keyword evidence="1" id="KW-0812">Transmembrane</keyword>
<keyword evidence="5" id="KW-1185">Reference proteome</keyword>
<evidence type="ECO:0000313" key="4">
    <source>
        <dbReference type="EMBL" id="SFK76403.1"/>
    </source>
</evidence>
<evidence type="ECO:0000256" key="1">
    <source>
        <dbReference type="SAM" id="Phobius"/>
    </source>
</evidence>
<keyword evidence="1" id="KW-1133">Transmembrane helix</keyword>
<feature type="domain" description="Cap1-like TM helices" evidence="3">
    <location>
        <begin position="16"/>
        <end position="79"/>
    </location>
</feature>